<evidence type="ECO:0000256" key="3">
    <source>
        <dbReference type="ARBA" id="ARBA00022960"/>
    </source>
</evidence>
<evidence type="ECO:0000256" key="4">
    <source>
        <dbReference type="ARBA" id="ARBA00022989"/>
    </source>
</evidence>
<organism evidence="8 9">
    <name type="scientific">Faecalibacterium hattorii</name>
    <dbReference type="NCBI Taxonomy" id="2935520"/>
    <lineage>
        <taxon>Bacteria</taxon>
        <taxon>Bacillati</taxon>
        <taxon>Bacillota</taxon>
        <taxon>Clostridia</taxon>
        <taxon>Eubacteriales</taxon>
        <taxon>Oscillospiraceae</taxon>
        <taxon>Faecalibacterium</taxon>
    </lineage>
</organism>
<evidence type="ECO:0000256" key="5">
    <source>
        <dbReference type="ARBA" id="ARBA00023136"/>
    </source>
</evidence>
<dbReference type="Pfam" id="PF01098">
    <property type="entry name" value="FTSW_RODA_SPOVE"/>
    <property type="match status" value="1"/>
</dbReference>
<dbReference type="InterPro" id="IPR001182">
    <property type="entry name" value="FtsW/RodA"/>
</dbReference>
<proteinExistence type="predicted"/>
<gene>
    <name evidence="8" type="ORF">C4N23_07955</name>
</gene>
<keyword evidence="7" id="KW-0732">Signal</keyword>
<keyword evidence="5 6" id="KW-0472">Membrane</keyword>
<dbReference type="Proteomes" id="UP000250429">
    <property type="component" value="Unassembled WGS sequence"/>
</dbReference>
<keyword evidence="2 6" id="KW-0812">Transmembrane</keyword>
<protein>
    <submittedName>
        <fullName evidence="8">Cell division protein</fullName>
    </submittedName>
</protein>
<dbReference type="PANTHER" id="PTHR30474:SF1">
    <property type="entry name" value="PEPTIDOGLYCAN GLYCOSYLTRANSFERASE MRDB"/>
    <property type="match status" value="1"/>
</dbReference>
<dbReference type="GO" id="GO:0032153">
    <property type="term" value="C:cell division site"/>
    <property type="evidence" value="ECO:0007669"/>
    <property type="project" value="TreeGrafter"/>
</dbReference>
<evidence type="ECO:0000256" key="1">
    <source>
        <dbReference type="ARBA" id="ARBA00004141"/>
    </source>
</evidence>
<name>A0A329UJ65_9FIRM</name>
<feature type="transmembrane region" description="Helical" evidence="6">
    <location>
        <begin position="324"/>
        <end position="347"/>
    </location>
</feature>
<dbReference type="GO" id="GO:0005886">
    <property type="term" value="C:plasma membrane"/>
    <property type="evidence" value="ECO:0007669"/>
    <property type="project" value="TreeGrafter"/>
</dbReference>
<sequence>MYLLLCIFSSVMACVALSSWAAKQGNGFAVDEITGQIAGIGDYRRALVQGVSALIGIAVALLLSNIDYRSLVKVWPVHVALTWGLVLPTLFIRNVTIGPLTIGYNAGDTDNYSWYKLGGFTLQPTELAKISFILTFAMHLNNVRGRINEPKELGKLLLHLAAPILIIHVQGDDGTAIIYAIIGCSMMFAAGLSWKYIIGALAAAGAAVAAAFAFFSDKIGKGYQWYRILAVVDPENKTGWAPSEAVWKNIIYQQQRGEIALGSGGIFGNGVFGGSYYSVPNAHNDFIFSWIGNAAGFVGCCVVLGVLFAIVVRTFLTGARSEDLLGTFICAGIGGALMAQIAVNVGMNLRVLPVIGVTLPFYSAGGSSVMMLYICVGLVLSVYIHNTKKLFG</sequence>
<evidence type="ECO:0000256" key="2">
    <source>
        <dbReference type="ARBA" id="ARBA00022692"/>
    </source>
</evidence>
<dbReference type="AlphaFoldDB" id="A0A329UJ65"/>
<keyword evidence="4 6" id="KW-1133">Transmembrane helix</keyword>
<keyword evidence="8" id="KW-0131">Cell cycle</keyword>
<evidence type="ECO:0000313" key="8">
    <source>
        <dbReference type="EMBL" id="RAW61103.1"/>
    </source>
</evidence>
<accession>A0A329UJ65</accession>
<feature type="chain" id="PRO_5016298460" evidence="7">
    <location>
        <begin position="22"/>
        <end position="392"/>
    </location>
</feature>
<feature type="transmembrane region" description="Helical" evidence="6">
    <location>
        <begin position="359"/>
        <end position="384"/>
    </location>
</feature>
<feature type="signal peptide" evidence="7">
    <location>
        <begin position="1"/>
        <end position="21"/>
    </location>
</feature>
<dbReference type="GO" id="GO:0051301">
    <property type="term" value="P:cell division"/>
    <property type="evidence" value="ECO:0007669"/>
    <property type="project" value="UniProtKB-KW"/>
</dbReference>
<feature type="transmembrane region" description="Helical" evidence="6">
    <location>
        <begin position="75"/>
        <end position="92"/>
    </location>
</feature>
<comment type="caution">
    <text evidence="8">The sequence shown here is derived from an EMBL/GenBank/DDBJ whole genome shotgun (WGS) entry which is preliminary data.</text>
</comment>
<reference evidence="8 9" key="1">
    <citation type="submission" date="2018-02" db="EMBL/GenBank/DDBJ databases">
        <title>Complete genome sequencing of Faecalibacterium prausnitzii strains isolated from the human gut.</title>
        <authorList>
            <person name="Fitzgerald B.C."/>
            <person name="Shkoporov A.N."/>
            <person name="Ross P.R."/>
            <person name="Hill C."/>
        </authorList>
    </citation>
    <scope>NUCLEOTIDE SEQUENCE [LARGE SCALE GENOMIC DNA]</scope>
    <source>
        <strain evidence="8 9">APC922/41-1</strain>
    </source>
</reference>
<keyword evidence="9" id="KW-1185">Reference proteome</keyword>
<evidence type="ECO:0000313" key="9">
    <source>
        <dbReference type="Proteomes" id="UP000250429"/>
    </source>
</evidence>
<dbReference type="EMBL" id="PRLC01000010">
    <property type="protein sequence ID" value="RAW61103.1"/>
    <property type="molecule type" value="Genomic_DNA"/>
</dbReference>
<dbReference type="GO" id="GO:0015648">
    <property type="term" value="F:lipid-linked peptidoglycan transporter activity"/>
    <property type="evidence" value="ECO:0007669"/>
    <property type="project" value="TreeGrafter"/>
</dbReference>
<keyword evidence="8" id="KW-0132">Cell division</keyword>
<feature type="transmembrane region" description="Helical" evidence="6">
    <location>
        <begin position="259"/>
        <end position="278"/>
    </location>
</feature>
<dbReference type="GO" id="GO:0008360">
    <property type="term" value="P:regulation of cell shape"/>
    <property type="evidence" value="ECO:0007669"/>
    <property type="project" value="UniProtKB-KW"/>
</dbReference>
<comment type="subcellular location">
    <subcellularLocation>
        <location evidence="1">Membrane</location>
        <topology evidence="1">Multi-pass membrane protein</topology>
    </subcellularLocation>
</comment>
<feature type="transmembrane region" description="Helical" evidence="6">
    <location>
        <begin position="45"/>
        <end position="63"/>
    </location>
</feature>
<keyword evidence="3" id="KW-0133">Cell shape</keyword>
<evidence type="ECO:0000256" key="7">
    <source>
        <dbReference type="SAM" id="SignalP"/>
    </source>
</evidence>
<feature type="transmembrane region" description="Helical" evidence="6">
    <location>
        <begin position="194"/>
        <end position="215"/>
    </location>
</feature>
<evidence type="ECO:0000256" key="6">
    <source>
        <dbReference type="SAM" id="Phobius"/>
    </source>
</evidence>
<dbReference type="PANTHER" id="PTHR30474">
    <property type="entry name" value="CELL CYCLE PROTEIN"/>
    <property type="match status" value="1"/>
</dbReference>
<feature type="transmembrane region" description="Helical" evidence="6">
    <location>
        <begin position="290"/>
        <end position="312"/>
    </location>
</feature>